<dbReference type="EC" id="2.3.2.27" evidence="5"/>
<evidence type="ECO:0000256" key="19">
    <source>
        <dbReference type="SAM" id="Phobius"/>
    </source>
</evidence>
<keyword evidence="22" id="KW-1185">Reference proteome</keyword>
<evidence type="ECO:0000256" key="1">
    <source>
        <dbReference type="ARBA" id="ARBA00000900"/>
    </source>
</evidence>
<evidence type="ECO:0000256" key="5">
    <source>
        <dbReference type="ARBA" id="ARBA00012483"/>
    </source>
</evidence>
<evidence type="ECO:0000256" key="9">
    <source>
        <dbReference type="ARBA" id="ARBA00022692"/>
    </source>
</evidence>
<dbReference type="InterPro" id="IPR017907">
    <property type="entry name" value="Znf_RING_CS"/>
</dbReference>
<dbReference type="AlphaFoldDB" id="A0A6V7HJM5"/>
<evidence type="ECO:0000256" key="11">
    <source>
        <dbReference type="ARBA" id="ARBA00022771"/>
    </source>
</evidence>
<comment type="pathway">
    <text evidence="3">Protein modification; protein ubiquitination.</text>
</comment>
<evidence type="ECO:0000256" key="12">
    <source>
        <dbReference type="ARBA" id="ARBA00022786"/>
    </source>
</evidence>
<evidence type="ECO:0000256" key="8">
    <source>
        <dbReference type="ARBA" id="ARBA00022679"/>
    </source>
</evidence>
<dbReference type="InterPro" id="IPR001841">
    <property type="entry name" value="Znf_RING"/>
</dbReference>
<evidence type="ECO:0000256" key="17">
    <source>
        <dbReference type="ARBA" id="ARBA00023140"/>
    </source>
</evidence>
<dbReference type="PROSITE" id="PS50089">
    <property type="entry name" value="ZF_RING_2"/>
    <property type="match status" value="1"/>
</dbReference>
<reference evidence="21" key="1">
    <citation type="submission" date="2020-07" db="EMBL/GenBank/DDBJ databases">
        <authorList>
            <person name="Nazaruddin N."/>
        </authorList>
    </citation>
    <scope>NUCLEOTIDE SEQUENCE</scope>
</reference>
<evidence type="ECO:0000256" key="10">
    <source>
        <dbReference type="ARBA" id="ARBA00022723"/>
    </source>
</evidence>
<feature type="domain" description="RING-type" evidence="20">
    <location>
        <begin position="238"/>
        <end position="275"/>
    </location>
</feature>
<evidence type="ECO:0000256" key="7">
    <source>
        <dbReference type="ARBA" id="ARBA00022593"/>
    </source>
</evidence>
<organism evidence="21 22">
    <name type="scientific">Heterotrigona itama</name>
    <dbReference type="NCBI Taxonomy" id="395501"/>
    <lineage>
        <taxon>Eukaryota</taxon>
        <taxon>Metazoa</taxon>
        <taxon>Ecdysozoa</taxon>
        <taxon>Arthropoda</taxon>
        <taxon>Hexapoda</taxon>
        <taxon>Insecta</taxon>
        <taxon>Pterygota</taxon>
        <taxon>Neoptera</taxon>
        <taxon>Endopterygota</taxon>
        <taxon>Hymenoptera</taxon>
        <taxon>Apocrita</taxon>
        <taxon>Aculeata</taxon>
        <taxon>Apoidea</taxon>
        <taxon>Anthophila</taxon>
        <taxon>Apidae</taxon>
        <taxon>Heterotrigona</taxon>
    </lineage>
</organism>
<evidence type="ECO:0000256" key="18">
    <source>
        <dbReference type="PROSITE-ProRule" id="PRU00175"/>
    </source>
</evidence>
<evidence type="ECO:0000256" key="15">
    <source>
        <dbReference type="ARBA" id="ARBA00022989"/>
    </source>
</evidence>
<keyword evidence="14" id="KW-0653">Protein transport</keyword>
<feature type="transmembrane region" description="Helical" evidence="19">
    <location>
        <begin position="152"/>
        <end position="173"/>
    </location>
</feature>
<dbReference type="OrthoDB" id="6270329at2759"/>
<dbReference type="CDD" id="cd16527">
    <property type="entry name" value="RING-HC_PEX10"/>
    <property type="match status" value="1"/>
</dbReference>
<keyword evidence="15 19" id="KW-1133">Transmembrane helix</keyword>
<comment type="subcellular location">
    <subcellularLocation>
        <location evidence="2">Peroxisome membrane</location>
        <topology evidence="2">Multi-pass membrane protein</topology>
    </subcellularLocation>
</comment>
<sequence length="289" mass="33347">YSLKMEAKRKRRKLKVASQAEILRSHQRDGDFVKYLREKISDVLQILEKRTGLLPLMHSNIPFKLIYFFFTTGMGNQTLGEEYTGIVQANLNAQKVPSIYARLLAVILECLGEKGLIRLLKKLELSVNHPYSELTPTAVTFLNSVITKMYTMIPIFIVVHKGLFYIFGQYYSLGKRIARVDYAKVYGQRPTDTISWGLRLLGIATLAQCVLKIWQNNHSENYSDKYLTVAERHNMLMCQLCLENVPTTTTPCGHLFCWFCLTDWLNTKPQCPLCREHVIPSRIVYVMNL</sequence>
<evidence type="ECO:0000313" key="21">
    <source>
        <dbReference type="EMBL" id="CAD1480675.1"/>
    </source>
</evidence>
<evidence type="ECO:0000256" key="2">
    <source>
        <dbReference type="ARBA" id="ARBA00004585"/>
    </source>
</evidence>
<keyword evidence="6" id="KW-0813">Transport</keyword>
<keyword evidence="10" id="KW-0479">Metal-binding</keyword>
<dbReference type="InterPro" id="IPR013083">
    <property type="entry name" value="Znf_RING/FYVE/PHD"/>
</dbReference>
<dbReference type="PANTHER" id="PTHR23350">
    <property type="entry name" value="PEROXISOME ASSEMBLY PROTEIN 10"/>
    <property type="match status" value="1"/>
</dbReference>
<dbReference type="GO" id="GO:0005778">
    <property type="term" value="C:peroxisomal membrane"/>
    <property type="evidence" value="ECO:0007669"/>
    <property type="project" value="UniProtKB-SubCell"/>
</dbReference>
<evidence type="ECO:0000256" key="14">
    <source>
        <dbReference type="ARBA" id="ARBA00022927"/>
    </source>
</evidence>
<gene>
    <name evidence="21" type="ORF">MHI_LOCUS956798</name>
</gene>
<dbReference type="SMART" id="SM00184">
    <property type="entry name" value="RING"/>
    <property type="match status" value="1"/>
</dbReference>
<dbReference type="SUPFAM" id="SSF57850">
    <property type="entry name" value="RING/U-box"/>
    <property type="match status" value="1"/>
</dbReference>
<keyword evidence="12" id="KW-0833">Ubl conjugation pathway</keyword>
<evidence type="ECO:0000256" key="3">
    <source>
        <dbReference type="ARBA" id="ARBA00004906"/>
    </source>
</evidence>
<dbReference type="GO" id="GO:0061630">
    <property type="term" value="F:ubiquitin protein ligase activity"/>
    <property type="evidence" value="ECO:0007669"/>
    <property type="project" value="UniProtKB-EC"/>
</dbReference>
<comment type="similarity">
    <text evidence="4">Belongs to the pex2/pex10/pex12 family.</text>
</comment>
<keyword evidence="13" id="KW-0862">Zinc</keyword>
<keyword evidence="17" id="KW-0576">Peroxisome</keyword>
<dbReference type="GO" id="GO:0016558">
    <property type="term" value="P:protein import into peroxisome matrix"/>
    <property type="evidence" value="ECO:0007669"/>
    <property type="project" value="InterPro"/>
</dbReference>
<dbReference type="Gene3D" id="3.30.40.10">
    <property type="entry name" value="Zinc/RING finger domain, C3HC4 (zinc finger)"/>
    <property type="match status" value="1"/>
</dbReference>
<comment type="caution">
    <text evidence="21">The sequence shown here is derived from an EMBL/GenBank/DDBJ whole genome shotgun (WGS) entry which is preliminary data.</text>
</comment>
<dbReference type="PANTHER" id="PTHR23350:SF0">
    <property type="entry name" value="PEROXISOME BIOGENESIS FACTOR 10"/>
    <property type="match status" value="1"/>
</dbReference>
<accession>A0A6V7HJM5</accession>
<name>A0A6V7HJM5_9HYME</name>
<keyword evidence="7" id="KW-0962">Peroxisome biogenesis</keyword>
<keyword evidence="16 19" id="KW-0472">Membrane</keyword>
<dbReference type="Proteomes" id="UP000752696">
    <property type="component" value="Unassembled WGS sequence"/>
</dbReference>
<dbReference type="Pfam" id="PF04757">
    <property type="entry name" value="Pex2_Pex12"/>
    <property type="match status" value="1"/>
</dbReference>
<proteinExistence type="inferred from homology"/>
<dbReference type="GO" id="GO:0005634">
    <property type="term" value="C:nucleus"/>
    <property type="evidence" value="ECO:0007669"/>
    <property type="project" value="UniProtKB-ARBA"/>
</dbReference>
<dbReference type="PROSITE" id="PS00518">
    <property type="entry name" value="ZF_RING_1"/>
    <property type="match status" value="1"/>
</dbReference>
<dbReference type="InterPro" id="IPR018957">
    <property type="entry name" value="Znf_C3HC4_RING-type"/>
</dbReference>
<evidence type="ECO:0000256" key="6">
    <source>
        <dbReference type="ARBA" id="ARBA00022448"/>
    </source>
</evidence>
<evidence type="ECO:0000256" key="4">
    <source>
        <dbReference type="ARBA" id="ARBA00008704"/>
    </source>
</evidence>
<dbReference type="GO" id="GO:0008270">
    <property type="term" value="F:zinc ion binding"/>
    <property type="evidence" value="ECO:0007669"/>
    <property type="project" value="UniProtKB-KW"/>
</dbReference>
<feature type="non-terminal residue" evidence="21">
    <location>
        <position position="289"/>
    </location>
</feature>
<evidence type="ECO:0000259" key="20">
    <source>
        <dbReference type="PROSITE" id="PS50089"/>
    </source>
</evidence>
<keyword evidence="11 18" id="KW-0863">Zinc-finger</keyword>
<evidence type="ECO:0000313" key="22">
    <source>
        <dbReference type="Proteomes" id="UP000752696"/>
    </source>
</evidence>
<dbReference type="InterPro" id="IPR025654">
    <property type="entry name" value="PEX2/10"/>
</dbReference>
<comment type="catalytic activity">
    <reaction evidence="1">
        <text>S-ubiquitinyl-[E2 ubiquitin-conjugating enzyme]-L-cysteine + [acceptor protein]-L-lysine = [E2 ubiquitin-conjugating enzyme]-L-cysteine + N(6)-ubiquitinyl-[acceptor protein]-L-lysine.</text>
        <dbReference type="EC" id="2.3.2.27"/>
    </reaction>
</comment>
<evidence type="ECO:0000256" key="13">
    <source>
        <dbReference type="ARBA" id="ARBA00022833"/>
    </source>
</evidence>
<evidence type="ECO:0000256" key="16">
    <source>
        <dbReference type="ARBA" id="ARBA00023136"/>
    </source>
</evidence>
<keyword evidence="9 19" id="KW-0812">Transmembrane</keyword>
<keyword evidence="8" id="KW-0808">Transferase</keyword>
<dbReference type="Pfam" id="PF00097">
    <property type="entry name" value="zf-C3HC4"/>
    <property type="match status" value="1"/>
</dbReference>
<protein>
    <recommendedName>
        <fullName evidence="5">RING-type E3 ubiquitin transferase</fullName>
        <ecNumber evidence="5">2.3.2.27</ecNumber>
    </recommendedName>
</protein>
<dbReference type="EMBL" id="CAJDYZ010012499">
    <property type="protein sequence ID" value="CAD1480675.1"/>
    <property type="molecule type" value="Genomic_DNA"/>
</dbReference>
<dbReference type="InterPro" id="IPR006845">
    <property type="entry name" value="Pex_N"/>
</dbReference>